<keyword evidence="1" id="KW-0472">Membrane</keyword>
<keyword evidence="1" id="KW-0812">Transmembrane</keyword>
<dbReference type="Proteomes" id="UP000179243">
    <property type="component" value="Unassembled WGS sequence"/>
</dbReference>
<dbReference type="InterPro" id="IPR025965">
    <property type="entry name" value="FlgD/Vpr_Ig-like"/>
</dbReference>
<dbReference type="AlphaFoldDB" id="A0A1F7FK95"/>
<dbReference type="SUPFAM" id="SSF51126">
    <property type="entry name" value="Pectin lyase-like"/>
    <property type="match status" value="1"/>
</dbReference>
<accession>A0A1F7FK95</accession>
<evidence type="ECO:0000256" key="1">
    <source>
        <dbReference type="SAM" id="Phobius"/>
    </source>
</evidence>
<dbReference type="InterPro" id="IPR011050">
    <property type="entry name" value="Pectin_lyase_fold/virulence"/>
</dbReference>
<sequence>MNNKIVIIQVIALYASLFSYITFDGKEVPPFAPPPANAVNVSTLSQFSAALNTQTAGQTIVLADGVYSVANIEPLSIRVNNLTIRGASGDPSKVIISGKGFENCAYPDEEMFMFNNHASNVTFADFTISESRCHGIKLQSNANNNCLIHNMRFINIGERMIKSPGIAIGNVNVSLSWEIRYSHFENTKVPLNDSCRNDHDGGNYIAGMDLMSCEDWNIHDNVFMNIKGASGMARGAVFPWAGTQTGGGTWVGCKNMTTQRNTFVGCDQSICYWGTVTGGLIKNNIILPGNIGIKINNSVNIKVYNNTSFSANSASSGAFSFSQSTGCELKNNIIYGGMTAVGTSLDTAKNMMIGRSLRLIAAQWFGDEASADLHLKSDTCGPVDAGVSLPEVTDDWDGLSRDAMPDIGADELSNNTNITMLECSQSNTLYLSNAGPNPCNPVTAFRYGIPARYAGLPFSIVVLSPKGDAVKTIKSGVAFPGNYMVRWDGKDDSGRPASSGIYVIHLATGTASRTVKVALMK</sequence>
<dbReference type="Gene3D" id="2.160.20.10">
    <property type="entry name" value="Single-stranded right-handed beta-helix, Pectin lyase-like"/>
    <property type="match status" value="1"/>
</dbReference>
<dbReference type="EMBL" id="MFYX01000018">
    <property type="protein sequence ID" value="OGK06882.1"/>
    <property type="molecule type" value="Genomic_DNA"/>
</dbReference>
<gene>
    <name evidence="3" type="ORF">A2519_11525</name>
</gene>
<dbReference type="InterPro" id="IPR012334">
    <property type="entry name" value="Pectin_lyas_fold"/>
</dbReference>
<comment type="caution">
    <text evidence="3">The sequence shown here is derived from an EMBL/GenBank/DDBJ whole genome shotgun (WGS) entry which is preliminary data.</text>
</comment>
<evidence type="ECO:0000259" key="2">
    <source>
        <dbReference type="Pfam" id="PF13860"/>
    </source>
</evidence>
<dbReference type="Pfam" id="PF13860">
    <property type="entry name" value="FlgD_ig"/>
    <property type="match status" value="1"/>
</dbReference>
<keyword evidence="1" id="KW-1133">Transmembrane helix</keyword>
<evidence type="ECO:0000313" key="4">
    <source>
        <dbReference type="Proteomes" id="UP000179243"/>
    </source>
</evidence>
<protein>
    <recommendedName>
        <fullName evidence="2">FlgD/Vpr Ig-like domain-containing protein</fullName>
    </recommendedName>
</protein>
<feature type="transmembrane region" description="Helical" evidence="1">
    <location>
        <begin position="5"/>
        <end position="23"/>
    </location>
</feature>
<proteinExistence type="predicted"/>
<dbReference type="Gene3D" id="2.60.40.4070">
    <property type="match status" value="1"/>
</dbReference>
<name>A0A1F7FK95_UNCRA</name>
<organism evidence="3 4">
    <name type="scientific">Candidatus Raymondbacteria bacterium RIFOXYD12_FULL_49_13</name>
    <dbReference type="NCBI Taxonomy" id="1817890"/>
    <lineage>
        <taxon>Bacteria</taxon>
        <taxon>Raymondiibacteriota</taxon>
    </lineage>
</organism>
<reference evidence="3 4" key="1">
    <citation type="journal article" date="2016" name="Nat. Commun.">
        <title>Thousands of microbial genomes shed light on interconnected biogeochemical processes in an aquifer system.</title>
        <authorList>
            <person name="Anantharaman K."/>
            <person name="Brown C.T."/>
            <person name="Hug L.A."/>
            <person name="Sharon I."/>
            <person name="Castelle C.J."/>
            <person name="Probst A.J."/>
            <person name="Thomas B.C."/>
            <person name="Singh A."/>
            <person name="Wilkins M.J."/>
            <person name="Karaoz U."/>
            <person name="Brodie E.L."/>
            <person name="Williams K.H."/>
            <person name="Hubbard S.S."/>
            <person name="Banfield J.F."/>
        </authorList>
    </citation>
    <scope>NUCLEOTIDE SEQUENCE [LARGE SCALE GENOMIC DNA]</scope>
</reference>
<evidence type="ECO:0000313" key="3">
    <source>
        <dbReference type="EMBL" id="OGK06882.1"/>
    </source>
</evidence>
<feature type="domain" description="FlgD/Vpr Ig-like" evidence="2">
    <location>
        <begin position="460"/>
        <end position="509"/>
    </location>
</feature>